<accession>A0A2H9VRK4</accession>
<dbReference type="Proteomes" id="UP000242687">
    <property type="component" value="Unassembled WGS sequence"/>
</dbReference>
<dbReference type="Pfam" id="PF19891">
    <property type="entry name" value="DUF6364"/>
    <property type="match status" value="1"/>
</dbReference>
<protein>
    <submittedName>
        <fullName evidence="1">Uncharacterized protein</fullName>
    </submittedName>
</protein>
<comment type="caution">
    <text evidence="1">The sequence shown here is derived from an EMBL/GenBank/DDBJ whole genome shotgun (WGS) entry which is preliminary data.</text>
</comment>
<dbReference type="EMBL" id="PGFJ01000001">
    <property type="protein sequence ID" value="PJJ83444.1"/>
    <property type="molecule type" value="Genomic_DNA"/>
</dbReference>
<proteinExistence type="predicted"/>
<organism evidence="1 2">
    <name type="scientific">Mucilaginibacter auburnensis</name>
    <dbReference type="NCBI Taxonomy" id="1457233"/>
    <lineage>
        <taxon>Bacteria</taxon>
        <taxon>Pseudomonadati</taxon>
        <taxon>Bacteroidota</taxon>
        <taxon>Sphingobacteriia</taxon>
        <taxon>Sphingobacteriales</taxon>
        <taxon>Sphingobacteriaceae</taxon>
        <taxon>Mucilaginibacter</taxon>
    </lineage>
</organism>
<evidence type="ECO:0000313" key="2">
    <source>
        <dbReference type="Proteomes" id="UP000242687"/>
    </source>
</evidence>
<dbReference type="OrthoDB" id="799804at2"/>
<dbReference type="AlphaFoldDB" id="A0A2H9VRK4"/>
<dbReference type="InterPro" id="IPR045944">
    <property type="entry name" value="DUF6364"/>
</dbReference>
<evidence type="ECO:0000313" key="1">
    <source>
        <dbReference type="EMBL" id="PJJ83444.1"/>
    </source>
</evidence>
<sequence>MENTKLTLSVKSDSLPAIKSYAKKKHTSVSKLVQDFFDEIVKKEKKEDDLLERLKTIELSDNIKALTGILKGAYPDDMDYKDMKYEYLKDKYDL</sequence>
<name>A0A2H9VRK4_9SPHI</name>
<keyword evidence="2" id="KW-1185">Reference proteome</keyword>
<gene>
    <name evidence="1" type="ORF">CLV57_0426</name>
</gene>
<dbReference type="RefSeq" id="WP_100339704.1">
    <property type="nucleotide sequence ID" value="NZ_PGFJ01000001.1"/>
</dbReference>
<reference evidence="1 2" key="1">
    <citation type="submission" date="2017-11" db="EMBL/GenBank/DDBJ databases">
        <title>Genomic Encyclopedia of Archaeal and Bacterial Type Strains, Phase II (KMG-II): From Individual Species to Whole Genera.</title>
        <authorList>
            <person name="Goeker M."/>
        </authorList>
    </citation>
    <scope>NUCLEOTIDE SEQUENCE [LARGE SCALE GENOMIC DNA]</scope>
    <source>
        <strain evidence="1 2">DSM 28175</strain>
    </source>
</reference>